<feature type="transmembrane region" description="Helical" evidence="7">
    <location>
        <begin position="27"/>
        <end position="47"/>
    </location>
</feature>
<feature type="transmembrane region" description="Helical" evidence="7">
    <location>
        <begin position="457"/>
        <end position="475"/>
    </location>
</feature>
<evidence type="ECO:0000256" key="3">
    <source>
        <dbReference type="ARBA" id="ARBA00022475"/>
    </source>
</evidence>
<evidence type="ECO:0000256" key="2">
    <source>
        <dbReference type="ARBA" id="ARBA00022448"/>
    </source>
</evidence>
<evidence type="ECO:0000313" key="9">
    <source>
        <dbReference type="EMBL" id="MBK3518630.1"/>
    </source>
</evidence>
<evidence type="ECO:0000256" key="6">
    <source>
        <dbReference type="ARBA" id="ARBA00023136"/>
    </source>
</evidence>
<comment type="subcellular location">
    <subcellularLocation>
        <location evidence="1">Cell membrane</location>
        <topology evidence="1">Multi-pass membrane protein</topology>
    </subcellularLocation>
</comment>
<feature type="transmembrane region" description="Helical" evidence="7">
    <location>
        <begin position="283"/>
        <end position="308"/>
    </location>
</feature>
<dbReference type="PANTHER" id="PTHR23517:SF2">
    <property type="entry name" value="MULTIDRUG RESISTANCE PROTEIN MDTH"/>
    <property type="match status" value="1"/>
</dbReference>
<feature type="transmembrane region" description="Helical" evidence="7">
    <location>
        <begin position="227"/>
        <end position="248"/>
    </location>
</feature>
<comment type="caution">
    <text evidence="9">The sequence shown here is derived from an EMBL/GenBank/DDBJ whole genome shotgun (WGS) entry which is preliminary data.</text>
</comment>
<dbReference type="RefSeq" id="WP_200465856.1">
    <property type="nucleotide sequence ID" value="NZ_JAENRR010000038.1"/>
</dbReference>
<dbReference type="InterPro" id="IPR020846">
    <property type="entry name" value="MFS_dom"/>
</dbReference>
<name>A0ABS1HLZ3_9BACT</name>
<dbReference type="InterPro" id="IPR018456">
    <property type="entry name" value="PTR2_symporter_CS"/>
</dbReference>
<dbReference type="SUPFAM" id="SSF103473">
    <property type="entry name" value="MFS general substrate transporter"/>
    <property type="match status" value="1"/>
</dbReference>
<gene>
    <name evidence="9" type="ORF">JIV24_14890</name>
</gene>
<keyword evidence="6 7" id="KW-0472">Membrane</keyword>
<feature type="transmembrane region" description="Helical" evidence="7">
    <location>
        <begin position="98"/>
        <end position="124"/>
    </location>
</feature>
<feature type="transmembrane region" description="Helical" evidence="7">
    <location>
        <begin position="145"/>
        <end position="167"/>
    </location>
</feature>
<dbReference type="Pfam" id="PF07690">
    <property type="entry name" value="MFS_1"/>
    <property type="match status" value="1"/>
</dbReference>
<evidence type="ECO:0000313" key="10">
    <source>
        <dbReference type="Proteomes" id="UP000605676"/>
    </source>
</evidence>
<dbReference type="EMBL" id="JAENRR010000038">
    <property type="protein sequence ID" value="MBK3518630.1"/>
    <property type="molecule type" value="Genomic_DNA"/>
</dbReference>
<keyword evidence="4 7" id="KW-0812">Transmembrane</keyword>
<feature type="transmembrane region" description="Helical" evidence="7">
    <location>
        <begin position="320"/>
        <end position="348"/>
    </location>
</feature>
<dbReference type="Gene3D" id="1.20.1250.20">
    <property type="entry name" value="MFS general substrate transporter like domains"/>
    <property type="match status" value="2"/>
</dbReference>
<dbReference type="InterPro" id="IPR011701">
    <property type="entry name" value="MFS"/>
</dbReference>
<keyword evidence="3" id="KW-1003">Cell membrane</keyword>
<keyword evidence="10" id="KW-1185">Reference proteome</keyword>
<accession>A0ABS1HLZ3</accession>
<proteinExistence type="predicted"/>
<protein>
    <submittedName>
        <fullName evidence="9">MFS transporter</fullName>
    </submittedName>
</protein>
<dbReference type="InterPro" id="IPR050171">
    <property type="entry name" value="MFS_Transporters"/>
</dbReference>
<evidence type="ECO:0000256" key="7">
    <source>
        <dbReference type="SAM" id="Phobius"/>
    </source>
</evidence>
<keyword evidence="5 7" id="KW-1133">Transmembrane helix</keyword>
<evidence type="ECO:0000256" key="4">
    <source>
        <dbReference type="ARBA" id="ARBA00022692"/>
    </source>
</evidence>
<evidence type="ECO:0000259" key="8">
    <source>
        <dbReference type="PROSITE" id="PS50850"/>
    </source>
</evidence>
<dbReference type="InterPro" id="IPR036259">
    <property type="entry name" value="MFS_trans_sf"/>
</dbReference>
<feature type="transmembrane region" description="Helical" evidence="7">
    <location>
        <begin position="59"/>
        <end position="78"/>
    </location>
</feature>
<evidence type="ECO:0000256" key="1">
    <source>
        <dbReference type="ARBA" id="ARBA00004651"/>
    </source>
</evidence>
<feature type="domain" description="Major facilitator superfamily (MFS) profile" evidence="8">
    <location>
        <begin position="1"/>
        <end position="480"/>
    </location>
</feature>
<keyword evidence="2" id="KW-0813">Transport</keyword>
<dbReference type="Proteomes" id="UP000605676">
    <property type="component" value="Unassembled WGS sequence"/>
</dbReference>
<dbReference type="PROSITE" id="PS50850">
    <property type="entry name" value="MFS"/>
    <property type="match status" value="1"/>
</dbReference>
<organism evidence="9 10">
    <name type="scientific">Carboxylicivirga marina</name>
    <dbReference type="NCBI Taxonomy" id="2800988"/>
    <lineage>
        <taxon>Bacteria</taxon>
        <taxon>Pseudomonadati</taxon>
        <taxon>Bacteroidota</taxon>
        <taxon>Bacteroidia</taxon>
        <taxon>Marinilabiliales</taxon>
        <taxon>Marinilabiliaceae</taxon>
        <taxon>Carboxylicivirga</taxon>
    </lineage>
</organism>
<evidence type="ECO:0000256" key="5">
    <source>
        <dbReference type="ARBA" id="ARBA00022989"/>
    </source>
</evidence>
<reference evidence="9 10" key="1">
    <citation type="submission" date="2021-01" db="EMBL/GenBank/DDBJ databases">
        <title>Carboxyliciviraga sp.nov., isolated from coastal sediments.</title>
        <authorList>
            <person name="Lu D."/>
            <person name="Zhang T."/>
        </authorList>
    </citation>
    <scope>NUCLEOTIDE SEQUENCE [LARGE SCALE GENOMIC DNA]</scope>
    <source>
        <strain evidence="9 10">N1Y132</strain>
    </source>
</reference>
<dbReference type="PANTHER" id="PTHR23517">
    <property type="entry name" value="RESISTANCE PROTEIN MDTM, PUTATIVE-RELATED-RELATED"/>
    <property type="match status" value="1"/>
</dbReference>
<feature type="transmembrane region" description="Helical" evidence="7">
    <location>
        <begin position="173"/>
        <end position="193"/>
    </location>
</feature>
<dbReference type="PROSITE" id="PS01023">
    <property type="entry name" value="PTR2_2"/>
    <property type="match status" value="1"/>
</dbReference>
<sequence length="484" mass="54184">MSGIIKTIKSFPKVFWVSNTMELFERWAWYGFYMAFALYLVGSKDTGALGFSSAEKGTIMGTGSMLLYLLPLFTGAIADRVGYKKILILSYAMYVSGYWMVATFNSFTMVFAAYIYLAVAGALFKPIISAMISKTSTAETASIGFGIFYMMINIGGFIGPFIAGAIYQKSWDWVFYISMITISINYIFVFFFFKEPGREDNKDSEPLGQVFLQSLRNIVITLSNFKYVLFLLIMVAFWTAFNQLYYAFPVFVDDWVDTSNLYNALHAVWPWLAESIGTPEGTITAVTIGSFDAFFIIIFQIWISGIVMRYKPLNAMMSGIFVLAIGVGMMFAFQNSFFVILGVLIFSIGEMASSPKFTEYVGSIAPADKKALYMGTSFLPIAVGHQLAGVVSGDIYDKAAGKLYLLKQEVAKRGLEIPEVSDTFTKNDYWNKAAEMMGMNNSELTNFIWVNYNPSKIWMLYAGIAVSAVVALFIYDKFILKSKA</sequence>